<dbReference type="CDD" id="cd03784">
    <property type="entry name" value="GT1_Gtf-like"/>
    <property type="match status" value="1"/>
</dbReference>
<accession>A0A176VGG9</accession>
<evidence type="ECO:0008006" key="6">
    <source>
        <dbReference type="Google" id="ProtNLM"/>
    </source>
</evidence>
<keyword evidence="3" id="KW-0808">Transferase</keyword>
<keyword evidence="2" id="KW-0328">Glycosyltransferase</keyword>
<dbReference type="GO" id="GO:0080044">
    <property type="term" value="F:quercetin 7-O-glucosyltransferase activity"/>
    <property type="evidence" value="ECO:0007669"/>
    <property type="project" value="TreeGrafter"/>
</dbReference>
<dbReference type="AlphaFoldDB" id="A0A176VGG9"/>
<dbReference type="InterPro" id="IPR002213">
    <property type="entry name" value="UDP_glucos_trans"/>
</dbReference>
<name>A0A176VGG9_MARPO</name>
<gene>
    <name evidence="4" type="ORF">AXG93_4805s1100</name>
</gene>
<dbReference type="Pfam" id="PF00201">
    <property type="entry name" value="UDPGT"/>
    <property type="match status" value="1"/>
</dbReference>
<dbReference type="EMBL" id="LVLJ01003727">
    <property type="protein sequence ID" value="OAE19994.1"/>
    <property type="molecule type" value="Genomic_DNA"/>
</dbReference>
<dbReference type="PANTHER" id="PTHR11926">
    <property type="entry name" value="GLUCOSYL/GLUCURONOSYL TRANSFERASES"/>
    <property type="match status" value="1"/>
</dbReference>
<dbReference type="Proteomes" id="UP000077202">
    <property type="component" value="Unassembled WGS sequence"/>
</dbReference>
<dbReference type="PANTHER" id="PTHR11926:SF1494">
    <property type="entry name" value="FLAVONOL 3-O-GLUCOSYLTRANSFERASE UGT76E12-RELATED"/>
    <property type="match status" value="1"/>
</dbReference>
<proteinExistence type="inferred from homology"/>
<evidence type="ECO:0000313" key="4">
    <source>
        <dbReference type="EMBL" id="OAE19994.1"/>
    </source>
</evidence>
<evidence type="ECO:0000256" key="3">
    <source>
        <dbReference type="ARBA" id="ARBA00022679"/>
    </source>
</evidence>
<dbReference type="Gene3D" id="3.40.50.2000">
    <property type="entry name" value="Glycogen Phosphorylase B"/>
    <property type="match status" value="2"/>
</dbReference>
<keyword evidence="5" id="KW-1185">Reference proteome</keyword>
<evidence type="ECO:0000313" key="5">
    <source>
        <dbReference type="Proteomes" id="UP000077202"/>
    </source>
</evidence>
<dbReference type="GO" id="GO:0080043">
    <property type="term" value="F:quercetin 3-O-glucosyltransferase activity"/>
    <property type="evidence" value="ECO:0007669"/>
    <property type="project" value="TreeGrafter"/>
</dbReference>
<evidence type="ECO:0000256" key="1">
    <source>
        <dbReference type="ARBA" id="ARBA00009995"/>
    </source>
</evidence>
<comment type="similarity">
    <text evidence="1">Belongs to the UDP-glycosyltransferase family.</text>
</comment>
<protein>
    <recommendedName>
        <fullName evidence="6">UDP-glycosyltransferases domain-containing protein</fullName>
    </recommendedName>
</protein>
<reference evidence="4" key="1">
    <citation type="submission" date="2016-03" db="EMBL/GenBank/DDBJ databases">
        <title>Mechanisms controlling the formation of the plant cell surface in tip-growing cells are functionally conserved among land plants.</title>
        <authorList>
            <person name="Honkanen S."/>
            <person name="Jones V.A."/>
            <person name="Morieri G."/>
            <person name="Champion C."/>
            <person name="Hetherington A.J."/>
            <person name="Kelly S."/>
            <person name="Saint-Marcoux D."/>
            <person name="Proust H."/>
            <person name="Prescott H."/>
            <person name="Dolan L."/>
        </authorList>
    </citation>
    <scope>NUCLEOTIDE SEQUENCE [LARGE SCALE GENOMIC DNA]</scope>
    <source>
        <tissue evidence="4">Whole gametophyte</tissue>
    </source>
</reference>
<evidence type="ECO:0000256" key="2">
    <source>
        <dbReference type="ARBA" id="ARBA00022676"/>
    </source>
</evidence>
<sequence>MLKKMIASASLPVDRGSRSAKIVEAQGSTSLSVTTFAVFQISTDSAITAVQFTAVDMAEARVLLIAFPSQENVAACCRLALGLTSKNVKVTFVALKKYVNQIKKVFSAPSFGNVEVEGLEEPRNRLFNRSKSMEDSFMPYLKKLIDARNDEAKEITFTCLMADRYLPWSKDVAKRLEIPWFVFFGNSAMEARMHQVAHELHIKRKLKVKGDRLSGVDKIVKAPGLTFLRPRDLLWSCSAYPAESLATGEFLIGAAGLVINTFEDLELDTINSIQNALPKPSGSAMDTKLFLIGPMSNDITSGRLSHSAAAEDVSTSWMRIPPIQVLFSRKSTGARFGAGFQRCIEWFNRQIPCSVLYVHFGTISRLHPQEIVALAHALQSCQERFVWVLSQDHTHTELAMIADLQRRVEGRGRIVGGWVPQTQLLCHPCVAAFLSHCDWTSCLDAVVAGIPVLAWPQISDQHANARLLSNVLEMAIPLTKNMGQPPPARAGLANAIMSFVANLLSAKEQRSFLDEKDIETGIRMVMRGDEGKHAKHRAVVLRGKAASAVYENEGESETNWEALVTELQHIHI</sequence>
<dbReference type="SUPFAM" id="SSF53756">
    <property type="entry name" value="UDP-Glycosyltransferase/glycogen phosphorylase"/>
    <property type="match status" value="1"/>
</dbReference>
<comment type="caution">
    <text evidence="4">The sequence shown here is derived from an EMBL/GenBank/DDBJ whole genome shotgun (WGS) entry which is preliminary data.</text>
</comment>
<organism evidence="4 5">
    <name type="scientific">Marchantia polymorpha subsp. ruderalis</name>
    <dbReference type="NCBI Taxonomy" id="1480154"/>
    <lineage>
        <taxon>Eukaryota</taxon>
        <taxon>Viridiplantae</taxon>
        <taxon>Streptophyta</taxon>
        <taxon>Embryophyta</taxon>
        <taxon>Marchantiophyta</taxon>
        <taxon>Marchantiopsida</taxon>
        <taxon>Marchantiidae</taxon>
        <taxon>Marchantiales</taxon>
        <taxon>Marchantiaceae</taxon>
        <taxon>Marchantia</taxon>
    </lineage>
</organism>